<keyword evidence="3" id="KW-1185">Reference proteome</keyword>
<dbReference type="PANTHER" id="PTHR34219:SF3">
    <property type="entry name" value="BLL7967 PROTEIN"/>
    <property type="match status" value="1"/>
</dbReference>
<feature type="transmembrane region" description="Helical" evidence="1">
    <location>
        <begin position="329"/>
        <end position="350"/>
    </location>
</feature>
<dbReference type="InterPro" id="IPR005625">
    <property type="entry name" value="PepSY-ass_TM"/>
</dbReference>
<reference evidence="2 3" key="1">
    <citation type="submission" date="2016-10" db="EMBL/GenBank/DDBJ databases">
        <authorList>
            <person name="Varghese N."/>
            <person name="Submissions S."/>
        </authorList>
    </citation>
    <scope>NUCLEOTIDE SEQUENCE [LARGE SCALE GENOMIC DNA]</scope>
    <source>
        <strain evidence="2 3">LMG 18378</strain>
    </source>
</reference>
<evidence type="ECO:0000256" key="1">
    <source>
        <dbReference type="SAM" id="Phobius"/>
    </source>
</evidence>
<dbReference type="PANTHER" id="PTHR34219">
    <property type="entry name" value="IRON-REGULATED INNER MEMBRANE PROTEIN-RELATED"/>
    <property type="match status" value="1"/>
</dbReference>
<keyword evidence="1" id="KW-0812">Transmembrane</keyword>
<comment type="caution">
    <text evidence="2">The sequence shown here is derived from an EMBL/GenBank/DDBJ whole genome shotgun (WGS) entry which is preliminary data.</text>
</comment>
<feature type="transmembrane region" description="Helical" evidence="1">
    <location>
        <begin position="138"/>
        <end position="161"/>
    </location>
</feature>
<keyword evidence="1" id="KW-0472">Membrane</keyword>
<accession>A0AAQ1KJG8</accession>
<dbReference type="AlphaFoldDB" id="A0AAQ1KJG8"/>
<dbReference type="Proteomes" id="UP000183385">
    <property type="component" value="Unassembled WGS sequence"/>
</dbReference>
<dbReference type="EMBL" id="FOLS01000029">
    <property type="protein sequence ID" value="SFD56124.1"/>
    <property type="molecule type" value="Genomic_DNA"/>
</dbReference>
<dbReference type="RefSeq" id="WP_074983770.1">
    <property type="nucleotide sequence ID" value="NZ_FOLS01000029.1"/>
</dbReference>
<dbReference type="Pfam" id="PF03929">
    <property type="entry name" value="PepSY_TM"/>
    <property type="match status" value="1"/>
</dbReference>
<keyword evidence="1" id="KW-1133">Transmembrane helix</keyword>
<protein>
    <submittedName>
        <fullName evidence="2">Uncharacterized iron-regulated membrane protein</fullName>
    </submittedName>
</protein>
<feature type="transmembrane region" description="Helical" evidence="1">
    <location>
        <begin position="182"/>
        <end position="204"/>
    </location>
</feature>
<evidence type="ECO:0000313" key="2">
    <source>
        <dbReference type="EMBL" id="SFD56124.1"/>
    </source>
</evidence>
<gene>
    <name evidence="2" type="ORF">SAMN05216577_12920</name>
</gene>
<evidence type="ECO:0000313" key="3">
    <source>
        <dbReference type="Proteomes" id="UP000183385"/>
    </source>
</evidence>
<name>A0AAQ1KJG8_9PSED</name>
<organism evidence="2 3">
    <name type="scientific">Pseudomonas citronellolis</name>
    <dbReference type="NCBI Taxonomy" id="53408"/>
    <lineage>
        <taxon>Bacteria</taxon>
        <taxon>Pseudomonadati</taxon>
        <taxon>Pseudomonadota</taxon>
        <taxon>Gammaproteobacteria</taxon>
        <taxon>Pseudomonadales</taxon>
        <taxon>Pseudomonadaceae</taxon>
        <taxon>Pseudomonas</taxon>
    </lineage>
</organism>
<proteinExistence type="predicted"/>
<sequence length="370" mass="40879">MSLKHWLWLHRWSSLVCTLFLLLLCLTGLPLVFQEEIEHALQPAIDQSPGAEPLPLERLVALGQARAPGLVLRYLIWDHRVPGRIKLNFDQALDTPRGNSRIFTLDAYSGAQLPDDNALLEFILDLHTDLLAGLPGSLLLGFMGLLLAVSLVSGCVVYAPFMRRLGFAEMHRHRNARIRWLGWHNLLGIVSLVWLLVVGLTGVLNTLAIPLFQHWQSDQLAQLVAPYRGQPRVADPVPPGVALRVAAQALPGSQPEFLAMPGTFFSSPQHYAVFMRGRTPLTSEILQPVLVEARSGKLSAVAEPRWYIVALELSRPLHFGNYGGLPLKLIWAAFDIVAIVVLGSGVYLWLARHGGKRGLRGVGNLPPRLP</sequence>